<sequence length="289" mass="31638">MPALQASLSAFSFLLAALVLTPLTCYFRVSNIAAVAVGGWLSVVNVIYAVDALIWAGDASIKVPLWCDISSSFITASHFALPAACLCICIHLERLASFSHMSVFVTKRPRILFEYTTCFALPIVYTATHLVVQPRRFDLYEGFGCRPATFPSVASIFLVWVPPMILSIGAVGYATAAAWHFLVQGVQFSRDNERSSASSLTCNMYVRLVGMAVVQVLFSIITAALGMWYTLSSGVLPFSKMSRNFDEVLIWDSGAITGTVRAVLLVEWIGVMVQSALFFGLFALRKDFI</sequence>
<evidence type="ECO:0000256" key="5">
    <source>
        <dbReference type="ARBA" id="ARBA00022989"/>
    </source>
</evidence>
<feature type="transmembrane region" description="Helical" evidence="10">
    <location>
        <begin position="152"/>
        <end position="183"/>
    </location>
</feature>
<reference evidence="12" key="2">
    <citation type="submission" date="2015-01" db="EMBL/GenBank/DDBJ databases">
        <title>Evolutionary Origins and Diversification of the Mycorrhizal Mutualists.</title>
        <authorList>
            <consortium name="DOE Joint Genome Institute"/>
            <consortium name="Mycorrhizal Genomics Consortium"/>
            <person name="Kohler A."/>
            <person name="Kuo A."/>
            <person name="Nagy L.G."/>
            <person name="Floudas D."/>
            <person name="Copeland A."/>
            <person name="Barry K.W."/>
            <person name="Cichocki N."/>
            <person name="Veneault-Fourrey C."/>
            <person name="LaButti K."/>
            <person name="Lindquist E.A."/>
            <person name="Lipzen A."/>
            <person name="Lundell T."/>
            <person name="Morin E."/>
            <person name="Murat C."/>
            <person name="Riley R."/>
            <person name="Ohm R."/>
            <person name="Sun H."/>
            <person name="Tunlid A."/>
            <person name="Henrissat B."/>
            <person name="Grigoriev I.V."/>
            <person name="Hibbett D.S."/>
            <person name="Martin F."/>
        </authorList>
    </citation>
    <scope>NUCLEOTIDE SEQUENCE [LARGE SCALE GENOMIC DNA]</scope>
    <source>
        <strain evidence="12">441</strain>
    </source>
</reference>
<feature type="non-terminal residue" evidence="11">
    <location>
        <position position="289"/>
    </location>
</feature>
<accession>A0A0C9Z219</accession>
<keyword evidence="6" id="KW-0297">G-protein coupled receptor</keyword>
<reference evidence="11 12" key="1">
    <citation type="submission" date="2014-04" db="EMBL/GenBank/DDBJ databases">
        <authorList>
            <consortium name="DOE Joint Genome Institute"/>
            <person name="Kuo A."/>
            <person name="Kohler A."/>
            <person name="Costa M.D."/>
            <person name="Nagy L.G."/>
            <person name="Floudas D."/>
            <person name="Copeland A."/>
            <person name="Barry K.W."/>
            <person name="Cichocki N."/>
            <person name="Veneault-Fourrey C."/>
            <person name="LaButti K."/>
            <person name="Lindquist E.A."/>
            <person name="Lipzen A."/>
            <person name="Lundell T."/>
            <person name="Morin E."/>
            <person name="Murat C."/>
            <person name="Sun H."/>
            <person name="Tunlid A."/>
            <person name="Henrissat B."/>
            <person name="Grigoriev I.V."/>
            <person name="Hibbett D.S."/>
            <person name="Martin F."/>
            <person name="Nordberg H.P."/>
            <person name="Cantor M.N."/>
            <person name="Hua S.X."/>
        </authorList>
    </citation>
    <scope>NUCLEOTIDE SEQUENCE [LARGE SCALE GENOMIC DNA]</scope>
    <source>
        <strain evidence="11 12">441</strain>
    </source>
</reference>
<keyword evidence="7 10" id="KW-0472">Membrane</keyword>
<feature type="transmembrane region" description="Helical" evidence="10">
    <location>
        <begin position="262"/>
        <end position="284"/>
    </location>
</feature>
<gene>
    <name evidence="11" type="ORF">PISMIDRAFT_106045</name>
</gene>
<evidence type="ECO:0000256" key="1">
    <source>
        <dbReference type="ARBA" id="ARBA00004141"/>
    </source>
</evidence>
<dbReference type="InterPro" id="IPR001499">
    <property type="entry name" value="GPCR_STE3"/>
</dbReference>
<keyword evidence="3" id="KW-0589">Pheromone response</keyword>
<organism evidence="11 12">
    <name type="scientific">Pisolithus microcarpus 441</name>
    <dbReference type="NCBI Taxonomy" id="765257"/>
    <lineage>
        <taxon>Eukaryota</taxon>
        <taxon>Fungi</taxon>
        <taxon>Dikarya</taxon>
        <taxon>Basidiomycota</taxon>
        <taxon>Agaricomycotina</taxon>
        <taxon>Agaricomycetes</taxon>
        <taxon>Agaricomycetidae</taxon>
        <taxon>Boletales</taxon>
        <taxon>Sclerodermatineae</taxon>
        <taxon>Pisolithaceae</taxon>
        <taxon>Pisolithus</taxon>
    </lineage>
</organism>
<evidence type="ECO:0000256" key="10">
    <source>
        <dbReference type="SAM" id="Phobius"/>
    </source>
</evidence>
<dbReference type="GO" id="GO:0004932">
    <property type="term" value="F:mating-type factor pheromone receptor activity"/>
    <property type="evidence" value="ECO:0007669"/>
    <property type="project" value="InterPro"/>
</dbReference>
<dbReference type="AlphaFoldDB" id="A0A0C9Z219"/>
<dbReference type="HOGENOM" id="CLU_027592_0_0_1"/>
<dbReference type="GO" id="GO:0000750">
    <property type="term" value="P:pheromone-dependent signal transduction involved in conjugation with cellular fusion"/>
    <property type="evidence" value="ECO:0007669"/>
    <property type="project" value="TreeGrafter"/>
</dbReference>
<feature type="transmembrane region" description="Helical" evidence="10">
    <location>
        <begin position="112"/>
        <end position="132"/>
    </location>
</feature>
<feature type="transmembrane region" description="Helical" evidence="10">
    <location>
        <begin position="6"/>
        <end position="27"/>
    </location>
</feature>
<evidence type="ECO:0000256" key="8">
    <source>
        <dbReference type="ARBA" id="ARBA00023170"/>
    </source>
</evidence>
<dbReference type="OrthoDB" id="2874149at2759"/>
<keyword evidence="9" id="KW-0807">Transducer</keyword>
<evidence type="ECO:0000256" key="6">
    <source>
        <dbReference type="ARBA" id="ARBA00023040"/>
    </source>
</evidence>
<comment type="subcellular location">
    <subcellularLocation>
        <location evidence="1">Membrane</location>
        <topology evidence="1">Multi-pass membrane protein</topology>
    </subcellularLocation>
</comment>
<evidence type="ECO:0000256" key="9">
    <source>
        <dbReference type="ARBA" id="ARBA00023224"/>
    </source>
</evidence>
<protein>
    <submittedName>
        <fullName evidence="11">Uncharacterized protein</fullName>
    </submittedName>
</protein>
<keyword evidence="12" id="KW-1185">Reference proteome</keyword>
<dbReference type="PANTHER" id="PTHR28097:SF1">
    <property type="entry name" value="PHEROMONE A FACTOR RECEPTOR"/>
    <property type="match status" value="1"/>
</dbReference>
<evidence type="ECO:0000313" key="12">
    <source>
        <dbReference type="Proteomes" id="UP000054018"/>
    </source>
</evidence>
<evidence type="ECO:0000256" key="2">
    <source>
        <dbReference type="ARBA" id="ARBA00011085"/>
    </source>
</evidence>
<keyword evidence="5 10" id="KW-1133">Transmembrane helix</keyword>
<keyword evidence="4 10" id="KW-0812">Transmembrane</keyword>
<dbReference type="EMBL" id="KN833767">
    <property type="protein sequence ID" value="KIK20309.1"/>
    <property type="molecule type" value="Genomic_DNA"/>
</dbReference>
<evidence type="ECO:0000256" key="7">
    <source>
        <dbReference type="ARBA" id="ARBA00023136"/>
    </source>
</evidence>
<keyword evidence="8" id="KW-0675">Receptor</keyword>
<dbReference type="Pfam" id="PF02076">
    <property type="entry name" value="STE3"/>
    <property type="match status" value="1"/>
</dbReference>
<feature type="transmembrane region" description="Helical" evidence="10">
    <location>
        <begin position="34"/>
        <end position="57"/>
    </location>
</feature>
<name>A0A0C9Z219_9AGAM</name>
<evidence type="ECO:0000256" key="4">
    <source>
        <dbReference type="ARBA" id="ARBA00022692"/>
    </source>
</evidence>
<dbReference type="GO" id="GO:0005886">
    <property type="term" value="C:plasma membrane"/>
    <property type="evidence" value="ECO:0007669"/>
    <property type="project" value="TreeGrafter"/>
</dbReference>
<feature type="transmembrane region" description="Helical" evidence="10">
    <location>
        <begin position="69"/>
        <end position="92"/>
    </location>
</feature>
<comment type="similarity">
    <text evidence="2">Belongs to the G-protein coupled receptor 4 family.</text>
</comment>
<feature type="transmembrane region" description="Helical" evidence="10">
    <location>
        <begin position="204"/>
        <end position="231"/>
    </location>
</feature>
<evidence type="ECO:0000313" key="11">
    <source>
        <dbReference type="EMBL" id="KIK20309.1"/>
    </source>
</evidence>
<dbReference type="Proteomes" id="UP000054018">
    <property type="component" value="Unassembled WGS sequence"/>
</dbReference>
<evidence type="ECO:0000256" key="3">
    <source>
        <dbReference type="ARBA" id="ARBA00022507"/>
    </source>
</evidence>
<proteinExistence type="inferred from homology"/>
<dbReference type="PRINTS" id="PR00899">
    <property type="entry name" value="GPCRSTE3"/>
</dbReference>
<dbReference type="PANTHER" id="PTHR28097">
    <property type="entry name" value="PHEROMONE A FACTOR RECEPTOR"/>
    <property type="match status" value="1"/>
</dbReference>